<dbReference type="AlphaFoldDB" id="A0A1X7SG51"/>
<dbReference type="EnsemblMetazoa" id="Aqu2.1.01066_001">
    <property type="protein sequence ID" value="Aqu2.1.01066_001"/>
    <property type="gene ID" value="Aqu2.1.01066"/>
</dbReference>
<organism evidence="1">
    <name type="scientific">Amphimedon queenslandica</name>
    <name type="common">Sponge</name>
    <dbReference type="NCBI Taxonomy" id="400682"/>
    <lineage>
        <taxon>Eukaryota</taxon>
        <taxon>Metazoa</taxon>
        <taxon>Porifera</taxon>
        <taxon>Demospongiae</taxon>
        <taxon>Heteroscleromorpha</taxon>
        <taxon>Haplosclerida</taxon>
        <taxon>Niphatidae</taxon>
        <taxon>Amphimedon</taxon>
    </lineage>
</organism>
<reference evidence="1" key="1">
    <citation type="submission" date="2017-05" db="UniProtKB">
        <authorList>
            <consortium name="EnsemblMetazoa"/>
        </authorList>
    </citation>
    <scope>IDENTIFICATION</scope>
</reference>
<dbReference type="InParanoid" id="A0A1X7SG51"/>
<proteinExistence type="predicted"/>
<evidence type="ECO:0000313" key="1">
    <source>
        <dbReference type="EnsemblMetazoa" id="Aqu2.1.01066_001"/>
    </source>
</evidence>
<sequence>MSAFFRGISRSVSRFYPSTPAPTPAPSPAFIWSRSGGVVKIKMAEVDGMNLDMDNLVFRGWLQGLSLLETYTSSSSPEVLDYLVYHLEKLYRMVVIL</sequence>
<accession>A0A1X7SG51</accession>
<name>A0A1X7SG51_AMPQE</name>
<protein>
    <submittedName>
        <fullName evidence="1">Uncharacterized protein</fullName>
    </submittedName>
</protein>